<dbReference type="RefSeq" id="WP_117894567.1">
    <property type="nucleotide sequence ID" value="NZ_CABJCV010000006.1"/>
</dbReference>
<keyword evidence="12" id="KW-0808">Transferase</keyword>
<evidence type="ECO:0000256" key="9">
    <source>
        <dbReference type="ARBA" id="ARBA00047913"/>
    </source>
</evidence>
<dbReference type="EC" id="6.3.5.-" evidence="10"/>
<dbReference type="InterPro" id="IPR014746">
    <property type="entry name" value="Gln_synth/guanido_kin_cat_dom"/>
</dbReference>
<keyword evidence="4 10" id="KW-0547">Nucleotide-binding</keyword>
<dbReference type="PROSITE" id="PS01234">
    <property type="entry name" value="GATB"/>
    <property type="match status" value="1"/>
</dbReference>
<dbReference type="PANTHER" id="PTHR11659:SF0">
    <property type="entry name" value="GLUTAMYL-TRNA(GLN) AMIDOTRANSFERASE SUBUNIT B, MITOCHONDRIAL"/>
    <property type="match status" value="1"/>
</dbReference>
<evidence type="ECO:0000256" key="10">
    <source>
        <dbReference type="HAMAP-Rule" id="MF_00121"/>
    </source>
</evidence>
<gene>
    <name evidence="10" type="primary">gatB</name>
    <name evidence="12" type="ORF">DWY25_06590</name>
</gene>
<comment type="catalytic activity">
    <reaction evidence="8 10">
        <text>L-aspartyl-tRNA(Asn) + L-glutamine + ATP + H2O = L-asparaginyl-tRNA(Asn) + L-glutamate + ADP + phosphate + 2 H(+)</text>
        <dbReference type="Rhea" id="RHEA:14513"/>
        <dbReference type="Rhea" id="RHEA-COMP:9674"/>
        <dbReference type="Rhea" id="RHEA-COMP:9677"/>
        <dbReference type="ChEBI" id="CHEBI:15377"/>
        <dbReference type="ChEBI" id="CHEBI:15378"/>
        <dbReference type="ChEBI" id="CHEBI:29985"/>
        <dbReference type="ChEBI" id="CHEBI:30616"/>
        <dbReference type="ChEBI" id="CHEBI:43474"/>
        <dbReference type="ChEBI" id="CHEBI:58359"/>
        <dbReference type="ChEBI" id="CHEBI:78515"/>
        <dbReference type="ChEBI" id="CHEBI:78516"/>
        <dbReference type="ChEBI" id="CHEBI:456216"/>
    </reaction>
</comment>
<evidence type="ECO:0000256" key="5">
    <source>
        <dbReference type="ARBA" id="ARBA00022840"/>
    </source>
</evidence>
<dbReference type="Proteomes" id="UP000284178">
    <property type="component" value="Unassembled WGS sequence"/>
</dbReference>
<dbReference type="InterPro" id="IPR003789">
    <property type="entry name" value="Asn/Gln_tRNA_amidoTrase-B-like"/>
</dbReference>
<evidence type="ECO:0000256" key="3">
    <source>
        <dbReference type="ARBA" id="ARBA00022598"/>
    </source>
</evidence>
<dbReference type="NCBIfam" id="NF004014">
    <property type="entry name" value="PRK05477.1-4"/>
    <property type="match status" value="1"/>
</dbReference>
<dbReference type="SUPFAM" id="SSF55931">
    <property type="entry name" value="Glutamine synthetase/guanido kinase"/>
    <property type="match status" value="1"/>
</dbReference>
<dbReference type="GO" id="GO:0006412">
    <property type="term" value="P:translation"/>
    <property type="evidence" value="ECO:0007669"/>
    <property type="project" value="UniProtKB-UniRule"/>
</dbReference>
<dbReference type="InterPro" id="IPR017958">
    <property type="entry name" value="Gln-tRNA_amidoTrfase_suB_CS"/>
</dbReference>
<dbReference type="PANTHER" id="PTHR11659">
    <property type="entry name" value="GLUTAMYL-TRNA GLN AMIDOTRANSFERASE SUBUNIT B MITOCHONDRIAL AND PROKARYOTIC PET112-RELATED"/>
    <property type="match status" value="1"/>
</dbReference>
<evidence type="ECO:0000256" key="8">
    <source>
        <dbReference type="ARBA" id="ARBA00047380"/>
    </source>
</evidence>
<dbReference type="AlphaFoldDB" id="A0A412G3L9"/>
<dbReference type="Gene3D" id="1.10.10.410">
    <property type="match status" value="1"/>
</dbReference>
<keyword evidence="5 10" id="KW-0067">ATP-binding</keyword>
<protein>
    <recommendedName>
        <fullName evidence="10">Aspartyl/glutamyl-tRNA(Asn/Gln) amidotransferase subunit B</fullName>
        <shortName evidence="10">Asp/Glu-ADT subunit B</shortName>
        <ecNumber evidence="10">6.3.5.-</ecNumber>
    </recommendedName>
</protein>
<sequence>MEYEVIIGIEIHCELKTKTKMFSGAPVLFGAPANTCVNEIDLGHPGTMPCLNKQAVAMAVQACTALNMEIDPLVRFDRKNYYYTDLPKGFQITQQFYPIGRRGHVEIETDNGPKVIRIERLHMEEDTAKQFHYDAGTLIDFNRAGTPLVEIVSEPDIRSGREAMAYVEKLRQTLYYLGVSDVKMEEGSMRCDVNISLRPVGTEKFGVKTEIKNLNSISNVQKAVEYEIERQTQILNEGGQVVQEPRRFDEASRTTISMRKKEGAVDYKYFPEPNIFPIQLDPEWIRQLQAAMPEMPEVRQARYAELGLPENDIALLVANKELADYYDQVMKHTQHAKIAANWVIVELPAGLTKLNTKLAENPVAPQAMAELVNMIVGGEISGKQAKIVFEEVLQGKDPKQVAQEKGMKQLSDSSALIALINQVLDEQPQSITDYKNGKDRAVGFLVGQVMKKSKGQANPAMTNKLIVEELKKRI</sequence>
<dbReference type="Pfam" id="PF02637">
    <property type="entry name" value="GatB_Yqey"/>
    <property type="match status" value="1"/>
</dbReference>
<comment type="similarity">
    <text evidence="1 10">Belongs to the GatB/GatE family. GatB subfamily.</text>
</comment>
<dbReference type="InterPro" id="IPR023168">
    <property type="entry name" value="GatB_Yqey_C_2"/>
</dbReference>
<dbReference type="GO" id="GO:0070681">
    <property type="term" value="P:glutaminyl-tRNAGln biosynthesis via transamidation"/>
    <property type="evidence" value="ECO:0007669"/>
    <property type="project" value="TreeGrafter"/>
</dbReference>
<dbReference type="NCBIfam" id="TIGR00133">
    <property type="entry name" value="gatB"/>
    <property type="match status" value="1"/>
</dbReference>
<dbReference type="EMBL" id="QRUP01000006">
    <property type="protein sequence ID" value="RGR75075.1"/>
    <property type="molecule type" value="Genomic_DNA"/>
</dbReference>
<dbReference type="GeneID" id="83015071"/>
<keyword evidence="6 10" id="KW-0648">Protein biosynthesis</keyword>
<reference evidence="12 13" key="1">
    <citation type="submission" date="2018-08" db="EMBL/GenBank/DDBJ databases">
        <title>A genome reference for cultivated species of the human gut microbiota.</title>
        <authorList>
            <person name="Zou Y."/>
            <person name="Xue W."/>
            <person name="Luo G."/>
        </authorList>
    </citation>
    <scope>NUCLEOTIDE SEQUENCE [LARGE SCALE GENOMIC DNA]</scope>
    <source>
        <strain evidence="12 13">AF24-29</strain>
    </source>
</reference>
<evidence type="ECO:0000256" key="4">
    <source>
        <dbReference type="ARBA" id="ARBA00022741"/>
    </source>
</evidence>
<dbReference type="NCBIfam" id="NF004012">
    <property type="entry name" value="PRK05477.1-2"/>
    <property type="match status" value="1"/>
</dbReference>
<dbReference type="GO" id="GO:0016740">
    <property type="term" value="F:transferase activity"/>
    <property type="evidence" value="ECO:0007669"/>
    <property type="project" value="UniProtKB-KW"/>
</dbReference>
<dbReference type="Pfam" id="PF02934">
    <property type="entry name" value="GatB_N"/>
    <property type="match status" value="1"/>
</dbReference>
<comment type="subunit">
    <text evidence="2 10">Heterotrimer of A, B and C subunits.</text>
</comment>
<evidence type="ECO:0000313" key="12">
    <source>
        <dbReference type="EMBL" id="RGR75075.1"/>
    </source>
</evidence>
<dbReference type="GO" id="GO:0050567">
    <property type="term" value="F:glutaminyl-tRNA synthase (glutamine-hydrolyzing) activity"/>
    <property type="evidence" value="ECO:0007669"/>
    <property type="project" value="UniProtKB-UniRule"/>
</dbReference>
<dbReference type="SMART" id="SM00845">
    <property type="entry name" value="GatB_Yqey"/>
    <property type="match status" value="1"/>
</dbReference>
<dbReference type="SUPFAM" id="SSF89095">
    <property type="entry name" value="GatB/YqeY motif"/>
    <property type="match status" value="1"/>
</dbReference>
<evidence type="ECO:0000256" key="2">
    <source>
        <dbReference type="ARBA" id="ARBA00011123"/>
    </source>
</evidence>
<feature type="domain" description="Asn/Gln amidotransferase" evidence="11">
    <location>
        <begin position="324"/>
        <end position="470"/>
    </location>
</feature>
<evidence type="ECO:0000313" key="13">
    <source>
        <dbReference type="Proteomes" id="UP000284178"/>
    </source>
</evidence>
<dbReference type="InterPro" id="IPR004413">
    <property type="entry name" value="GatB"/>
</dbReference>
<accession>A0A412G3L9</accession>
<evidence type="ECO:0000256" key="7">
    <source>
        <dbReference type="ARBA" id="ARBA00024799"/>
    </source>
</evidence>
<dbReference type="InterPro" id="IPR006075">
    <property type="entry name" value="Asn/Gln-tRNA_Trfase_suB/E_cat"/>
</dbReference>
<dbReference type="GO" id="GO:0005524">
    <property type="term" value="F:ATP binding"/>
    <property type="evidence" value="ECO:0007669"/>
    <property type="project" value="UniProtKB-KW"/>
</dbReference>
<evidence type="ECO:0000256" key="6">
    <source>
        <dbReference type="ARBA" id="ARBA00022917"/>
    </source>
</evidence>
<name>A0A412G3L9_9FIRM</name>
<keyword evidence="3 10" id="KW-0436">Ligase</keyword>
<dbReference type="InterPro" id="IPR017959">
    <property type="entry name" value="Asn/Gln-tRNA_amidoTrfase_suB/E"/>
</dbReference>
<comment type="function">
    <text evidence="7 10">Allows the formation of correctly charged Asn-tRNA(Asn) or Gln-tRNA(Gln) through the transamidation of misacylated Asp-tRNA(Asn) or Glu-tRNA(Gln) in organisms which lack either or both of asparaginyl-tRNA or glutaminyl-tRNA synthetases. The reaction takes place in the presence of glutamine and ATP through an activated phospho-Asp-tRNA(Asn) or phospho-Glu-tRNA(Gln).</text>
</comment>
<dbReference type="FunFam" id="1.10.10.410:FF:000001">
    <property type="entry name" value="Aspartyl/glutamyl-tRNA(Asn/Gln) amidotransferase subunit B"/>
    <property type="match status" value="1"/>
</dbReference>
<comment type="catalytic activity">
    <reaction evidence="9 10">
        <text>L-glutamyl-tRNA(Gln) + L-glutamine + ATP + H2O = L-glutaminyl-tRNA(Gln) + L-glutamate + ADP + phosphate + H(+)</text>
        <dbReference type="Rhea" id="RHEA:17521"/>
        <dbReference type="Rhea" id="RHEA-COMP:9681"/>
        <dbReference type="Rhea" id="RHEA-COMP:9684"/>
        <dbReference type="ChEBI" id="CHEBI:15377"/>
        <dbReference type="ChEBI" id="CHEBI:15378"/>
        <dbReference type="ChEBI" id="CHEBI:29985"/>
        <dbReference type="ChEBI" id="CHEBI:30616"/>
        <dbReference type="ChEBI" id="CHEBI:43474"/>
        <dbReference type="ChEBI" id="CHEBI:58359"/>
        <dbReference type="ChEBI" id="CHEBI:78520"/>
        <dbReference type="ChEBI" id="CHEBI:78521"/>
        <dbReference type="ChEBI" id="CHEBI:456216"/>
    </reaction>
</comment>
<dbReference type="HAMAP" id="MF_00121">
    <property type="entry name" value="GatB"/>
    <property type="match status" value="1"/>
</dbReference>
<keyword evidence="13" id="KW-1185">Reference proteome</keyword>
<evidence type="ECO:0000259" key="11">
    <source>
        <dbReference type="SMART" id="SM00845"/>
    </source>
</evidence>
<comment type="caution">
    <text evidence="12">The sequence shown here is derived from an EMBL/GenBank/DDBJ whole genome shotgun (WGS) entry which is preliminary data.</text>
</comment>
<evidence type="ECO:0000256" key="1">
    <source>
        <dbReference type="ARBA" id="ARBA00005306"/>
    </source>
</evidence>
<proteinExistence type="inferred from homology"/>
<dbReference type="InterPro" id="IPR018027">
    <property type="entry name" value="Asn/Gln_amidotransferase"/>
</dbReference>
<dbReference type="GO" id="GO:0050566">
    <property type="term" value="F:asparaginyl-tRNA synthase (glutamine-hydrolyzing) activity"/>
    <property type="evidence" value="ECO:0007669"/>
    <property type="project" value="RHEA"/>
</dbReference>
<organism evidence="12 13">
    <name type="scientific">Holdemania filiformis</name>
    <dbReference type="NCBI Taxonomy" id="61171"/>
    <lineage>
        <taxon>Bacteria</taxon>
        <taxon>Bacillati</taxon>
        <taxon>Bacillota</taxon>
        <taxon>Erysipelotrichia</taxon>
        <taxon>Erysipelotrichales</taxon>
        <taxon>Erysipelotrichaceae</taxon>
        <taxon>Holdemania</taxon>
    </lineage>
</organism>